<dbReference type="EMBL" id="RDQZ01000009">
    <property type="protein sequence ID" value="RXH13716.1"/>
    <property type="molecule type" value="Genomic_DNA"/>
</dbReference>
<keyword evidence="1" id="KW-0812">Transmembrane</keyword>
<protein>
    <submittedName>
        <fullName evidence="2">Uncharacterized protein</fullName>
    </submittedName>
</protein>
<dbReference type="RefSeq" id="WP_128951957.1">
    <property type="nucleotide sequence ID" value="NZ_CP030053.1"/>
</dbReference>
<evidence type="ECO:0000313" key="5">
    <source>
        <dbReference type="Proteomes" id="UP000290401"/>
    </source>
</evidence>
<sequence length="72" mass="7848">MEDYVVSPPPKLTVKFWPPSVTAEGIPAINAVRRPLAFAIYARPVVAVIVSLGLVWGGSELAPWASRLLKFM</sequence>
<evidence type="ECO:0000313" key="3">
    <source>
        <dbReference type="EMBL" id="RXH13716.1"/>
    </source>
</evidence>
<accession>A0AAE5X201</accession>
<gene>
    <name evidence="3" type="ORF">EAS56_14060</name>
    <name evidence="2" type="ORF">XH91_18930</name>
</gene>
<evidence type="ECO:0000313" key="2">
    <source>
        <dbReference type="EMBL" id="QAU47220.1"/>
    </source>
</evidence>
<reference evidence="2 4" key="1">
    <citation type="submission" date="2018-06" db="EMBL/GenBank/DDBJ databases">
        <title>Comparative genomics of rhizobia nodulating Arachis hypogaea in China.</title>
        <authorList>
            <person name="Li Y."/>
        </authorList>
    </citation>
    <scope>NUCLEOTIDE SEQUENCE [LARGE SCALE GENOMIC DNA]</scope>
    <source>
        <strain evidence="2 4">CCBAU 51670</strain>
    </source>
</reference>
<name>A0AAE5X201_9BRAD</name>
<keyword evidence="5" id="KW-1185">Reference proteome</keyword>
<dbReference type="AlphaFoldDB" id="A0AAE5X201"/>
<dbReference type="EMBL" id="CP030053">
    <property type="protein sequence ID" value="QAU47220.1"/>
    <property type="molecule type" value="Genomic_DNA"/>
</dbReference>
<evidence type="ECO:0000256" key="1">
    <source>
        <dbReference type="SAM" id="Phobius"/>
    </source>
</evidence>
<reference evidence="3 5" key="2">
    <citation type="submission" date="2018-10" db="EMBL/GenBank/DDBJ databases">
        <title>Bradyrhizobium sp. nov., effective nodules isolated from peanut in China.</title>
        <authorList>
            <person name="Li Y."/>
        </authorList>
    </citation>
    <scope>NUCLEOTIDE SEQUENCE [LARGE SCALE GENOMIC DNA]</scope>
    <source>
        <strain evidence="3 5">CCBAU 53426</strain>
    </source>
</reference>
<organism evidence="2 4">
    <name type="scientific">Bradyrhizobium guangzhouense</name>
    <dbReference type="NCBI Taxonomy" id="1325095"/>
    <lineage>
        <taxon>Bacteria</taxon>
        <taxon>Pseudomonadati</taxon>
        <taxon>Pseudomonadota</taxon>
        <taxon>Alphaproteobacteria</taxon>
        <taxon>Hyphomicrobiales</taxon>
        <taxon>Nitrobacteraceae</taxon>
        <taxon>Bradyrhizobium</taxon>
    </lineage>
</organism>
<keyword evidence="1" id="KW-0472">Membrane</keyword>
<proteinExistence type="predicted"/>
<feature type="transmembrane region" description="Helical" evidence="1">
    <location>
        <begin position="40"/>
        <end position="62"/>
    </location>
</feature>
<evidence type="ECO:0000313" key="4">
    <source>
        <dbReference type="Proteomes" id="UP000288972"/>
    </source>
</evidence>
<dbReference type="Proteomes" id="UP000290401">
    <property type="component" value="Unassembled WGS sequence"/>
</dbReference>
<dbReference type="Proteomes" id="UP000288972">
    <property type="component" value="Chromosome"/>
</dbReference>
<keyword evidence="1" id="KW-1133">Transmembrane helix</keyword>
<dbReference type="KEGG" id="bgz:XH91_18930"/>